<reference evidence="1 2" key="1">
    <citation type="submission" date="2018-08" db="EMBL/GenBank/DDBJ databases">
        <title>Bacillus jemisoniae sp. nov., Bacillus chryseoplanitiae sp. nov., Bacillus resnikiae sp. nov., and Bacillus frankliniae sp. nov., isolated from Viking spacecraft and associated surfaces.</title>
        <authorList>
            <person name="Seuylemezian A."/>
            <person name="Vaishampayan P."/>
        </authorList>
    </citation>
    <scope>NUCLEOTIDE SEQUENCE [LARGE SCALE GENOMIC DNA]</scope>
    <source>
        <strain evidence="1 2">JJ-247</strain>
    </source>
</reference>
<dbReference type="EMBL" id="QWVT01000039">
    <property type="protein sequence ID" value="RID82347.1"/>
    <property type="molecule type" value="Genomic_DNA"/>
</dbReference>
<dbReference type="InterPro" id="IPR025623">
    <property type="entry name" value="YusW"/>
</dbReference>
<protein>
    <recommendedName>
        <fullName evidence="3">YusW-like protein</fullName>
    </recommendedName>
</protein>
<dbReference type="AlphaFoldDB" id="A0A398AXI3"/>
<dbReference type="Proteomes" id="UP000265816">
    <property type="component" value="Unassembled WGS sequence"/>
</dbReference>
<name>A0A398AXI3_9BACI</name>
<dbReference type="Pfam" id="PF14039">
    <property type="entry name" value="YusW"/>
    <property type="match status" value="1"/>
</dbReference>
<evidence type="ECO:0000313" key="1">
    <source>
        <dbReference type="EMBL" id="RID82347.1"/>
    </source>
</evidence>
<gene>
    <name evidence="1" type="ORF">D1970_19475</name>
</gene>
<evidence type="ECO:0000313" key="2">
    <source>
        <dbReference type="Proteomes" id="UP000265816"/>
    </source>
</evidence>
<keyword evidence="2" id="KW-1185">Reference proteome</keyword>
<evidence type="ECO:0008006" key="3">
    <source>
        <dbReference type="Google" id="ProtNLM"/>
    </source>
</evidence>
<sequence length="156" mass="17650">MNKFPGETNRGFFIVSSSLFFRSGYRLAGCSDKEEVKNPPKEAPKTDEQAKAEYKFTDFGLDVDLSDTNDAIDAGYDVEKKTTEASIQDKEQNINLNGDEAMKELDKKFKDFIFDEMTPDAEVLEEVEKAFSVPADAKSVEVEITYANGTEKEYRR</sequence>
<comment type="caution">
    <text evidence="1">The sequence shown here is derived from an EMBL/GenBank/DDBJ whole genome shotgun (WGS) entry which is preliminary data.</text>
</comment>
<dbReference type="OrthoDB" id="2452750at2"/>
<accession>A0A398AXI3</accession>
<proteinExistence type="predicted"/>
<organism evidence="1 2">
    <name type="scientific">Mesobacillus zeae</name>
    <dbReference type="NCBI Taxonomy" id="1917180"/>
    <lineage>
        <taxon>Bacteria</taxon>
        <taxon>Bacillati</taxon>
        <taxon>Bacillota</taxon>
        <taxon>Bacilli</taxon>
        <taxon>Bacillales</taxon>
        <taxon>Bacillaceae</taxon>
        <taxon>Mesobacillus</taxon>
    </lineage>
</organism>